<gene>
    <name evidence="8" type="ORF">M8C21_021420</name>
</gene>
<dbReference type="Proteomes" id="UP001206925">
    <property type="component" value="Unassembled WGS sequence"/>
</dbReference>
<reference evidence="8" key="1">
    <citation type="submission" date="2022-06" db="EMBL/GenBank/DDBJ databases">
        <title>Uncovering the hologenomic basis of an extraordinary plant invasion.</title>
        <authorList>
            <person name="Bieker V.C."/>
            <person name="Martin M.D."/>
            <person name="Gilbert T."/>
            <person name="Hodgins K."/>
            <person name="Battlay P."/>
            <person name="Petersen B."/>
            <person name="Wilson J."/>
        </authorList>
    </citation>
    <scope>NUCLEOTIDE SEQUENCE</scope>
    <source>
        <strain evidence="8">AA19_3_7</strain>
        <tissue evidence="8">Leaf</tissue>
    </source>
</reference>
<evidence type="ECO:0000256" key="6">
    <source>
        <dbReference type="ARBA" id="ARBA00049544"/>
    </source>
</evidence>
<organism evidence="8 9">
    <name type="scientific">Ambrosia artemisiifolia</name>
    <name type="common">Common ragweed</name>
    <dbReference type="NCBI Taxonomy" id="4212"/>
    <lineage>
        <taxon>Eukaryota</taxon>
        <taxon>Viridiplantae</taxon>
        <taxon>Streptophyta</taxon>
        <taxon>Embryophyta</taxon>
        <taxon>Tracheophyta</taxon>
        <taxon>Spermatophyta</taxon>
        <taxon>Magnoliopsida</taxon>
        <taxon>eudicotyledons</taxon>
        <taxon>Gunneridae</taxon>
        <taxon>Pentapetalae</taxon>
        <taxon>asterids</taxon>
        <taxon>campanulids</taxon>
        <taxon>Asterales</taxon>
        <taxon>Asteraceae</taxon>
        <taxon>Asteroideae</taxon>
        <taxon>Heliantheae alliance</taxon>
        <taxon>Heliantheae</taxon>
        <taxon>Ambrosia</taxon>
    </lineage>
</organism>
<dbReference type="PROSITE" id="PS50405">
    <property type="entry name" value="GST_CTER"/>
    <property type="match status" value="1"/>
</dbReference>
<evidence type="ECO:0000313" key="8">
    <source>
        <dbReference type="EMBL" id="KAI7753586.1"/>
    </source>
</evidence>
<comment type="caution">
    <text evidence="8">The sequence shown here is derived from an EMBL/GenBank/DDBJ whole genome shotgun (WGS) entry which is preliminary data.</text>
</comment>
<evidence type="ECO:0000256" key="3">
    <source>
        <dbReference type="ARBA" id="ARBA00023002"/>
    </source>
</evidence>
<keyword evidence="2" id="KW-0808">Transferase</keyword>
<feature type="domain" description="GST C-terminal" evidence="7">
    <location>
        <begin position="1"/>
        <end position="143"/>
    </location>
</feature>
<evidence type="ECO:0000256" key="2">
    <source>
        <dbReference type="ARBA" id="ARBA00022679"/>
    </source>
</evidence>
<comment type="similarity">
    <text evidence="4">Belongs to the GST superfamily. DHAR family.</text>
</comment>
<dbReference type="AlphaFoldDB" id="A0AAD5D3J3"/>
<dbReference type="InterPro" id="IPR010987">
    <property type="entry name" value="Glutathione-S-Trfase_C-like"/>
</dbReference>
<evidence type="ECO:0000256" key="1">
    <source>
        <dbReference type="ARBA" id="ARBA00022575"/>
    </source>
</evidence>
<dbReference type="Gene3D" id="3.40.30.10">
    <property type="entry name" value="Glutaredoxin"/>
    <property type="match status" value="1"/>
</dbReference>
<dbReference type="GO" id="GO:0045174">
    <property type="term" value="F:glutathione dehydrogenase (ascorbate) activity"/>
    <property type="evidence" value="ECO:0007669"/>
    <property type="project" value="UniProtKB-EC"/>
</dbReference>
<dbReference type="PANTHER" id="PTHR44420">
    <property type="entry name" value="GLUTATHIONE S-TRANSFERASE DHAR2-RELATED"/>
    <property type="match status" value="1"/>
</dbReference>
<evidence type="ECO:0000313" key="9">
    <source>
        <dbReference type="Proteomes" id="UP001206925"/>
    </source>
</evidence>
<protein>
    <recommendedName>
        <fullName evidence="7">GST C-terminal domain-containing protein</fullName>
    </recommendedName>
</protein>
<keyword evidence="3" id="KW-0560">Oxidoreductase</keyword>
<sequence length="143" mass="16575">PFSQRALLTLEEKKLPYKTHLINLSNKPQWSSCYFFYSKDDKDGSEQVLLDELNALEEQLKSTFVQNGPYVNGEKISAVDLSLAPKLYHLKVALAYFKKWSVPESLTHVHNYMELLFSRESFQKTKTPKDEYLIAGWEPKVDA</sequence>
<dbReference type="FunFam" id="1.20.1050.10:FF:000029">
    <property type="entry name" value="Glutathione S-transferase DHAR3, chloroplastic"/>
    <property type="match status" value="1"/>
</dbReference>
<keyword evidence="1" id="KW-0216">Detoxification</keyword>
<evidence type="ECO:0000259" key="7">
    <source>
        <dbReference type="PROSITE" id="PS50405"/>
    </source>
</evidence>
<dbReference type="InterPro" id="IPR036282">
    <property type="entry name" value="Glutathione-S-Trfase_C_sf"/>
</dbReference>
<dbReference type="InterPro" id="IPR004045">
    <property type="entry name" value="Glutathione_S-Trfase_N"/>
</dbReference>
<evidence type="ECO:0000256" key="5">
    <source>
        <dbReference type="ARBA" id="ARBA00047960"/>
    </source>
</evidence>
<evidence type="ECO:0000256" key="4">
    <source>
        <dbReference type="ARBA" id="ARBA00024194"/>
    </source>
</evidence>
<dbReference type="Gene3D" id="1.20.1050.10">
    <property type="match status" value="1"/>
</dbReference>
<keyword evidence="9" id="KW-1185">Reference proteome</keyword>
<dbReference type="Pfam" id="PF13410">
    <property type="entry name" value="GST_C_2"/>
    <property type="match status" value="1"/>
</dbReference>
<proteinExistence type="inferred from homology"/>
<dbReference type="CDD" id="cd00570">
    <property type="entry name" value="GST_N_family"/>
    <property type="match status" value="1"/>
</dbReference>
<comment type="catalytic activity">
    <reaction evidence="6">
        <text>L-dehydroascorbate + 2 glutathione = glutathione disulfide + L-ascorbate</text>
        <dbReference type="Rhea" id="RHEA:24424"/>
        <dbReference type="ChEBI" id="CHEBI:38290"/>
        <dbReference type="ChEBI" id="CHEBI:57925"/>
        <dbReference type="ChEBI" id="CHEBI:58297"/>
        <dbReference type="ChEBI" id="CHEBI:58539"/>
        <dbReference type="EC" id="1.8.5.1"/>
    </reaction>
</comment>
<comment type="catalytic activity">
    <reaction evidence="5">
        <text>RX + glutathione = an S-substituted glutathione + a halide anion + H(+)</text>
        <dbReference type="Rhea" id="RHEA:16437"/>
        <dbReference type="ChEBI" id="CHEBI:15378"/>
        <dbReference type="ChEBI" id="CHEBI:16042"/>
        <dbReference type="ChEBI" id="CHEBI:17792"/>
        <dbReference type="ChEBI" id="CHEBI:57925"/>
        <dbReference type="ChEBI" id="CHEBI:90779"/>
        <dbReference type="EC" id="2.5.1.18"/>
    </reaction>
</comment>
<dbReference type="InterPro" id="IPR044627">
    <property type="entry name" value="DHAR1/2/3/4"/>
</dbReference>
<accession>A0AAD5D3J3</accession>
<dbReference type="GO" id="GO:0004364">
    <property type="term" value="F:glutathione transferase activity"/>
    <property type="evidence" value="ECO:0007669"/>
    <property type="project" value="UniProtKB-EC"/>
</dbReference>
<dbReference type="EMBL" id="JAMZMK010005380">
    <property type="protein sequence ID" value="KAI7753586.1"/>
    <property type="molecule type" value="Genomic_DNA"/>
</dbReference>
<dbReference type="SUPFAM" id="SSF47616">
    <property type="entry name" value="GST C-terminal domain-like"/>
    <property type="match status" value="1"/>
</dbReference>
<name>A0AAD5D3J3_AMBAR</name>
<dbReference type="Pfam" id="PF13409">
    <property type="entry name" value="GST_N_2"/>
    <property type="match status" value="1"/>
</dbReference>
<dbReference type="PANTHER" id="PTHR44420:SF2">
    <property type="entry name" value="GLUTATHIONE S-TRANSFERASE DHAR2-RELATED"/>
    <property type="match status" value="1"/>
</dbReference>
<feature type="non-terminal residue" evidence="8">
    <location>
        <position position="1"/>
    </location>
</feature>
<dbReference type="GO" id="GO:0033355">
    <property type="term" value="P:ascorbate glutathione cycle"/>
    <property type="evidence" value="ECO:0007669"/>
    <property type="project" value="InterPro"/>
</dbReference>